<gene>
    <name evidence="2" type="ORF">NDU88_012384</name>
</gene>
<evidence type="ECO:0000313" key="3">
    <source>
        <dbReference type="Proteomes" id="UP001066276"/>
    </source>
</evidence>
<evidence type="ECO:0000256" key="1">
    <source>
        <dbReference type="SAM" id="MobiDB-lite"/>
    </source>
</evidence>
<name>A0AAV7R330_PLEWA</name>
<accession>A0AAV7R330</accession>
<keyword evidence="3" id="KW-1185">Reference proteome</keyword>
<feature type="compositionally biased region" description="Basic and acidic residues" evidence="1">
    <location>
        <begin position="62"/>
        <end position="71"/>
    </location>
</feature>
<protein>
    <submittedName>
        <fullName evidence="2">Uncharacterized protein</fullName>
    </submittedName>
</protein>
<dbReference type="EMBL" id="JANPWB010000010">
    <property type="protein sequence ID" value="KAJ1146102.1"/>
    <property type="molecule type" value="Genomic_DNA"/>
</dbReference>
<comment type="caution">
    <text evidence="2">The sequence shown here is derived from an EMBL/GenBank/DDBJ whole genome shotgun (WGS) entry which is preliminary data.</text>
</comment>
<evidence type="ECO:0000313" key="2">
    <source>
        <dbReference type="EMBL" id="KAJ1146102.1"/>
    </source>
</evidence>
<dbReference type="AlphaFoldDB" id="A0AAV7R330"/>
<reference evidence="2" key="1">
    <citation type="journal article" date="2022" name="bioRxiv">
        <title>Sequencing and chromosome-scale assembly of the giantPleurodeles waltlgenome.</title>
        <authorList>
            <person name="Brown T."/>
            <person name="Elewa A."/>
            <person name="Iarovenko S."/>
            <person name="Subramanian E."/>
            <person name="Araus A.J."/>
            <person name="Petzold A."/>
            <person name="Susuki M."/>
            <person name="Suzuki K.-i.T."/>
            <person name="Hayashi T."/>
            <person name="Toyoda A."/>
            <person name="Oliveira C."/>
            <person name="Osipova E."/>
            <person name="Leigh N.D."/>
            <person name="Simon A."/>
            <person name="Yun M.H."/>
        </authorList>
    </citation>
    <scope>NUCLEOTIDE SEQUENCE</scope>
    <source>
        <strain evidence="2">20211129_DDA</strain>
        <tissue evidence="2">Liver</tissue>
    </source>
</reference>
<sequence length="119" mass="13087">MRKESAKNREQTALRVSAQQVSHRGLIILEIACGTRRPAALKGRPHSSAGGTPMPQRSKAAPLDRERESPRSRRWSSIIRAGPSVSRQKALIPSTVKPRSRSTALIQNSVESTMHTINV</sequence>
<dbReference type="Proteomes" id="UP001066276">
    <property type="component" value="Chromosome 6"/>
</dbReference>
<feature type="region of interest" description="Disordered" evidence="1">
    <location>
        <begin position="37"/>
        <end position="102"/>
    </location>
</feature>
<proteinExistence type="predicted"/>
<organism evidence="2 3">
    <name type="scientific">Pleurodeles waltl</name>
    <name type="common">Iberian ribbed newt</name>
    <dbReference type="NCBI Taxonomy" id="8319"/>
    <lineage>
        <taxon>Eukaryota</taxon>
        <taxon>Metazoa</taxon>
        <taxon>Chordata</taxon>
        <taxon>Craniata</taxon>
        <taxon>Vertebrata</taxon>
        <taxon>Euteleostomi</taxon>
        <taxon>Amphibia</taxon>
        <taxon>Batrachia</taxon>
        <taxon>Caudata</taxon>
        <taxon>Salamandroidea</taxon>
        <taxon>Salamandridae</taxon>
        <taxon>Pleurodelinae</taxon>
        <taxon>Pleurodeles</taxon>
    </lineage>
</organism>